<evidence type="ECO:0000256" key="8">
    <source>
        <dbReference type="ARBA" id="ARBA00023136"/>
    </source>
</evidence>
<dbReference type="PANTHER" id="PTHR33695:SF1">
    <property type="entry name" value="LIPOPROTEIN SIGNAL PEPTIDASE"/>
    <property type="match status" value="1"/>
</dbReference>
<evidence type="ECO:0000313" key="12">
    <source>
        <dbReference type="Proteomes" id="UP000176233"/>
    </source>
</evidence>
<dbReference type="Pfam" id="PF01252">
    <property type="entry name" value="Peptidase_A8"/>
    <property type="match status" value="1"/>
</dbReference>
<feature type="transmembrane region" description="Helical" evidence="9">
    <location>
        <begin position="45"/>
        <end position="66"/>
    </location>
</feature>
<organism evidence="11 12">
    <name type="scientific">Candidatus Doudnabacteria bacterium RIFCSPHIGHO2_01_FULL_45_18</name>
    <dbReference type="NCBI Taxonomy" id="1817823"/>
    <lineage>
        <taxon>Bacteria</taxon>
        <taxon>Candidatus Doudnaibacteriota</taxon>
    </lineage>
</organism>
<evidence type="ECO:0000256" key="7">
    <source>
        <dbReference type="ARBA" id="ARBA00022989"/>
    </source>
</evidence>
<dbReference type="PANTHER" id="PTHR33695">
    <property type="entry name" value="LIPOPROTEIN SIGNAL PEPTIDASE"/>
    <property type="match status" value="1"/>
</dbReference>
<dbReference type="GO" id="GO:0005886">
    <property type="term" value="C:plasma membrane"/>
    <property type="evidence" value="ECO:0007669"/>
    <property type="project" value="UniProtKB-SubCell"/>
</dbReference>
<comment type="function">
    <text evidence="9">This protein specifically catalyzes the removal of signal peptides from prolipoproteins.</text>
</comment>
<keyword evidence="2 9" id="KW-1003">Cell membrane</keyword>
<comment type="similarity">
    <text evidence="1 9 10">Belongs to the peptidase A8 family.</text>
</comment>
<sequence length="138" mass="15555">MPKKIFAIIVLDQITKLIFSSRDFFIGPLHIHLVKNFGLGFGLNFGLLLNLMVVALALIFFVYYYFSHRPELSVLGKLAFALIFFGALSNIIDRLYLGYVRDFLDLGLGFTFNVADVFVVAGLIIILFKESKSNIIPT</sequence>
<dbReference type="EMBL" id="MFEJ01000011">
    <property type="protein sequence ID" value="OGE80480.1"/>
    <property type="molecule type" value="Genomic_DNA"/>
</dbReference>
<keyword evidence="3 9" id="KW-0645">Protease</keyword>
<accession>A0A1F5NT04</accession>
<comment type="pathway">
    <text evidence="9">Protein modification; lipoprotein biosynthesis (signal peptide cleavage).</text>
</comment>
<dbReference type="PRINTS" id="PR00781">
    <property type="entry name" value="LIPOSIGPTASE"/>
</dbReference>
<dbReference type="PROSITE" id="PS00855">
    <property type="entry name" value="SPASE_II"/>
    <property type="match status" value="1"/>
</dbReference>
<evidence type="ECO:0000256" key="4">
    <source>
        <dbReference type="ARBA" id="ARBA00022692"/>
    </source>
</evidence>
<dbReference type="AlphaFoldDB" id="A0A1F5NT04"/>
<feature type="transmembrane region" description="Helical" evidence="9">
    <location>
        <begin position="78"/>
        <end position="97"/>
    </location>
</feature>
<keyword evidence="6 9" id="KW-0378">Hydrolase</keyword>
<name>A0A1F5NT04_9BACT</name>
<evidence type="ECO:0000256" key="2">
    <source>
        <dbReference type="ARBA" id="ARBA00022475"/>
    </source>
</evidence>
<protein>
    <recommendedName>
        <fullName evidence="9">Lipoprotein signal peptidase</fullName>
        <ecNumber evidence="9">3.4.23.36</ecNumber>
    </recommendedName>
    <alternativeName>
        <fullName evidence="9">Prolipoprotein signal peptidase</fullName>
    </alternativeName>
    <alternativeName>
        <fullName evidence="9">Signal peptidase II</fullName>
        <shortName evidence="9">SPase II</shortName>
    </alternativeName>
</protein>
<dbReference type="Proteomes" id="UP000176233">
    <property type="component" value="Unassembled WGS sequence"/>
</dbReference>
<evidence type="ECO:0000256" key="10">
    <source>
        <dbReference type="RuleBase" id="RU004181"/>
    </source>
</evidence>
<comment type="caution">
    <text evidence="11">The sequence shown here is derived from an EMBL/GenBank/DDBJ whole genome shotgun (WGS) entry which is preliminary data.</text>
</comment>
<reference evidence="11 12" key="1">
    <citation type="journal article" date="2016" name="Nat. Commun.">
        <title>Thousands of microbial genomes shed light on interconnected biogeochemical processes in an aquifer system.</title>
        <authorList>
            <person name="Anantharaman K."/>
            <person name="Brown C.T."/>
            <person name="Hug L.A."/>
            <person name="Sharon I."/>
            <person name="Castelle C.J."/>
            <person name="Probst A.J."/>
            <person name="Thomas B.C."/>
            <person name="Singh A."/>
            <person name="Wilkins M.J."/>
            <person name="Karaoz U."/>
            <person name="Brodie E.L."/>
            <person name="Williams K.H."/>
            <person name="Hubbard S.S."/>
            <person name="Banfield J.F."/>
        </authorList>
    </citation>
    <scope>NUCLEOTIDE SEQUENCE [LARGE SCALE GENOMIC DNA]</scope>
</reference>
<proteinExistence type="inferred from homology"/>
<dbReference type="InterPro" id="IPR001872">
    <property type="entry name" value="Peptidase_A8"/>
</dbReference>
<dbReference type="UniPathway" id="UPA00665"/>
<feature type="transmembrane region" description="Helical" evidence="9">
    <location>
        <begin position="109"/>
        <end position="128"/>
    </location>
</feature>
<keyword evidence="4 9" id="KW-0812">Transmembrane</keyword>
<keyword evidence="8 9" id="KW-0472">Membrane</keyword>
<evidence type="ECO:0000256" key="1">
    <source>
        <dbReference type="ARBA" id="ARBA00006139"/>
    </source>
</evidence>
<comment type="caution">
    <text evidence="9">Lacks conserved residue(s) required for the propagation of feature annotation.</text>
</comment>
<evidence type="ECO:0000256" key="3">
    <source>
        <dbReference type="ARBA" id="ARBA00022670"/>
    </source>
</evidence>
<evidence type="ECO:0000256" key="6">
    <source>
        <dbReference type="ARBA" id="ARBA00022801"/>
    </source>
</evidence>
<feature type="active site" evidence="9">
    <location>
        <position position="116"/>
    </location>
</feature>
<dbReference type="GO" id="GO:0004190">
    <property type="term" value="F:aspartic-type endopeptidase activity"/>
    <property type="evidence" value="ECO:0007669"/>
    <property type="project" value="UniProtKB-UniRule"/>
</dbReference>
<dbReference type="GO" id="GO:0006508">
    <property type="term" value="P:proteolysis"/>
    <property type="evidence" value="ECO:0007669"/>
    <property type="project" value="UniProtKB-KW"/>
</dbReference>
<keyword evidence="5 9" id="KW-0064">Aspartyl protease</keyword>
<comment type="catalytic activity">
    <reaction evidence="9">
        <text>Release of signal peptides from bacterial membrane prolipoproteins. Hydrolyzes -Xaa-Yaa-Zaa-|-(S,diacylglyceryl)Cys-, in which Xaa is hydrophobic (preferably Leu), and Yaa (Ala or Ser) and Zaa (Gly or Ala) have small, neutral side chains.</text>
        <dbReference type="EC" id="3.4.23.36"/>
    </reaction>
</comment>
<dbReference type="EC" id="3.4.23.36" evidence="9"/>
<comment type="subcellular location">
    <subcellularLocation>
        <location evidence="9">Cell membrane</location>
        <topology evidence="9">Multi-pass membrane protein</topology>
    </subcellularLocation>
</comment>
<keyword evidence="7 9" id="KW-1133">Transmembrane helix</keyword>
<dbReference type="HAMAP" id="MF_00161">
    <property type="entry name" value="LspA"/>
    <property type="match status" value="1"/>
</dbReference>
<evidence type="ECO:0000313" key="11">
    <source>
        <dbReference type="EMBL" id="OGE80480.1"/>
    </source>
</evidence>
<evidence type="ECO:0000256" key="9">
    <source>
        <dbReference type="HAMAP-Rule" id="MF_00161"/>
    </source>
</evidence>
<gene>
    <name evidence="9" type="primary">lspA</name>
    <name evidence="11" type="ORF">A2660_01305</name>
</gene>
<feature type="active site" evidence="9">
    <location>
        <position position="102"/>
    </location>
</feature>
<evidence type="ECO:0000256" key="5">
    <source>
        <dbReference type="ARBA" id="ARBA00022750"/>
    </source>
</evidence>